<evidence type="ECO:0000313" key="3">
    <source>
        <dbReference type="EMBL" id="MDV2079572.1"/>
    </source>
</evidence>
<comment type="caution">
    <text evidence="3">The sequence shown here is derived from an EMBL/GenBank/DDBJ whole genome shotgun (WGS) entry which is preliminary data.</text>
</comment>
<dbReference type="Pfam" id="PF11067">
    <property type="entry name" value="DUF2868"/>
    <property type="match status" value="1"/>
</dbReference>
<feature type="transmembrane region" description="Helical" evidence="2">
    <location>
        <begin position="165"/>
        <end position="184"/>
    </location>
</feature>
<evidence type="ECO:0000256" key="2">
    <source>
        <dbReference type="SAM" id="Phobius"/>
    </source>
</evidence>
<evidence type="ECO:0000256" key="1">
    <source>
        <dbReference type="SAM" id="MobiDB-lite"/>
    </source>
</evidence>
<feature type="transmembrane region" description="Helical" evidence="2">
    <location>
        <begin position="106"/>
        <end position="133"/>
    </location>
</feature>
<dbReference type="EMBL" id="JAWIIJ010000008">
    <property type="protein sequence ID" value="MDV2079572.1"/>
    <property type="molecule type" value="Genomic_DNA"/>
</dbReference>
<feature type="transmembrane region" description="Helical" evidence="2">
    <location>
        <begin position="78"/>
        <end position="100"/>
    </location>
</feature>
<organism evidence="3 4">
    <name type="scientific">Marinobacter xestospongiae</name>
    <dbReference type="NCBI Taxonomy" id="994319"/>
    <lineage>
        <taxon>Bacteria</taxon>
        <taxon>Pseudomonadati</taxon>
        <taxon>Pseudomonadota</taxon>
        <taxon>Gammaproteobacteria</taxon>
        <taxon>Pseudomonadales</taxon>
        <taxon>Marinobacteraceae</taxon>
        <taxon>Marinobacter</taxon>
    </lineage>
</organism>
<evidence type="ECO:0000313" key="4">
    <source>
        <dbReference type="Proteomes" id="UP001269819"/>
    </source>
</evidence>
<accession>A0ABU3VZ64</accession>
<name>A0ABU3VZ64_9GAMM</name>
<sequence>MTEHPLTRLLAFDDQVRRDRRQSPAFLHRRDRRFGLDTEARDDDTLVNQWLAHLRRFSPGSQQSAGGRDRRLQRWDRIGLAFVAAGVVLGITTMLGLLYYDGSGRINVTVLLAFLALQLLLALATAVQSLLGWRPWGWLVNRSAGADTSVLQHLHPQLLARAAQGGGLAFTLAGLATLLVLVVVQDLAFGWSTTLAAGAEGYHRLVQTLALPWQALWPAAVPDASLVASTRFFRAAPTTAVTAVRWGDWWPFLTMAWLCYGVLPRALLRWLAGWHLRHQARQRLHHHPGLTALRYRMETPVLETGNPDADASSAPSLDTRGELQPYPDSPVVIRWAGAGGEPLPLDFADNGQRQVFEAGGGATLEQDRLALRQAAAVLALAEQPSAIVLTRAWEPPTGELEDFLSEAREQWPADTLVALVPLATDPSRPPEPQQLAQWLRFSQRQHQARLQVSRYDAQPPARAWSNGGAT</sequence>
<dbReference type="InterPro" id="IPR021296">
    <property type="entry name" value="DUF2868"/>
</dbReference>
<feature type="region of interest" description="Disordered" evidence="1">
    <location>
        <begin position="450"/>
        <end position="470"/>
    </location>
</feature>
<dbReference type="Proteomes" id="UP001269819">
    <property type="component" value="Unassembled WGS sequence"/>
</dbReference>
<gene>
    <name evidence="3" type="ORF">RYS15_12835</name>
</gene>
<keyword evidence="4" id="KW-1185">Reference proteome</keyword>
<keyword evidence="2" id="KW-0812">Transmembrane</keyword>
<keyword evidence="2" id="KW-0472">Membrane</keyword>
<dbReference type="RefSeq" id="WP_316974101.1">
    <property type="nucleotide sequence ID" value="NZ_JAWIIJ010000008.1"/>
</dbReference>
<proteinExistence type="predicted"/>
<keyword evidence="2" id="KW-1133">Transmembrane helix</keyword>
<reference evidence="3 4" key="1">
    <citation type="submission" date="2023-10" db="EMBL/GenBank/DDBJ databases">
        <title>Characteristics and mechanism of a salt-tolerant marine origin heterotrophic nitrifying- aerobic denitrifying bacteria Marinobacter xestospongiae HN1.</title>
        <authorList>
            <person name="Qi R."/>
        </authorList>
    </citation>
    <scope>NUCLEOTIDE SEQUENCE [LARGE SCALE GENOMIC DNA]</scope>
    <source>
        <strain evidence="3 4">HN1</strain>
    </source>
</reference>
<protein>
    <submittedName>
        <fullName evidence="3">DUF2868 domain-containing protein</fullName>
    </submittedName>
</protein>